<organism evidence="4 5">
    <name type="scientific">Purpureocillium lilacinum</name>
    <name type="common">Paecilomyces lilacinus</name>
    <dbReference type="NCBI Taxonomy" id="33203"/>
    <lineage>
        <taxon>Eukaryota</taxon>
        <taxon>Fungi</taxon>
        <taxon>Dikarya</taxon>
        <taxon>Ascomycota</taxon>
        <taxon>Pezizomycotina</taxon>
        <taxon>Sordariomycetes</taxon>
        <taxon>Hypocreomycetidae</taxon>
        <taxon>Hypocreales</taxon>
        <taxon>Ophiocordycipitaceae</taxon>
        <taxon>Purpureocillium</taxon>
    </lineage>
</organism>
<evidence type="ECO:0000256" key="2">
    <source>
        <dbReference type="SAM" id="MobiDB-lite"/>
    </source>
</evidence>
<protein>
    <submittedName>
        <fullName evidence="4">C6 transcription factor</fullName>
    </submittedName>
</protein>
<feature type="region of interest" description="Disordered" evidence="2">
    <location>
        <begin position="689"/>
        <end position="714"/>
    </location>
</feature>
<dbReference type="InterPro" id="IPR001138">
    <property type="entry name" value="Zn2Cys6_DnaBD"/>
</dbReference>
<evidence type="ECO:0000259" key="3">
    <source>
        <dbReference type="PROSITE" id="PS50048"/>
    </source>
</evidence>
<evidence type="ECO:0000256" key="1">
    <source>
        <dbReference type="ARBA" id="ARBA00023242"/>
    </source>
</evidence>
<feature type="region of interest" description="Disordered" evidence="2">
    <location>
        <begin position="477"/>
        <end position="609"/>
    </location>
</feature>
<feature type="compositionally biased region" description="Basic and acidic residues" evidence="2">
    <location>
        <begin position="746"/>
        <end position="757"/>
    </location>
</feature>
<feature type="compositionally biased region" description="Polar residues" evidence="2">
    <location>
        <begin position="266"/>
        <end position="275"/>
    </location>
</feature>
<dbReference type="EMBL" id="LCWV01000001">
    <property type="protein sequence ID" value="PWI76688.1"/>
    <property type="molecule type" value="Genomic_DNA"/>
</dbReference>
<dbReference type="AlphaFoldDB" id="A0A2U3EQB4"/>
<gene>
    <name evidence="4" type="ORF">PCL_03882</name>
</gene>
<evidence type="ECO:0000313" key="4">
    <source>
        <dbReference type="EMBL" id="PWI76688.1"/>
    </source>
</evidence>
<name>A0A2U3EQB4_PURLI</name>
<dbReference type="SMART" id="SM00066">
    <property type="entry name" value="GAL4"/>
    <property type="match status" value="1"/>
</dbReference>
<proteinExistence type="predicted"/>
<dbReference type="Pfam" id="PF00172">
    <property type="entry name" value="Zn_clus"/>
    <property type="match status" value="1"/>
</dbReference>
<comment type="caution">
    <text evidence="4">The sequence shown here is derived from an EMBL/GenBank/DDBJ whole genome shotgun (WGS) entry which is preliminary data.</text>
</comment>
<feature type="compositionally biased region" description="Pro residues" evidence="2">
    <location>
        <begin position="810"/>
        <end position="820"/>
    </location>
</feature>
<feature type="compositionally biased region" description="Pro residues" evidence="2">
    <location>
        <begin position="1027"/>
        <end position="1044"/>
    </location>
</feature>
<feature type="region of interest" description="Disordered" evidence="2">
    <location>
        <begin position="175"/>
        <end position="201"/>
    </location>
</feature>
<feature type="compositionally biased region" description="Polar residues" evidence="2">
    <location>
        <begin position="218"/>
        <end position="235"/>
    </location>
</feature>
<dbReference type="PROSITE" id="PS50048">
    <property type="entry name" value="ZN2_CY6_FUNGAL_2"/>
    <property type="match status" value="1"/>
</dbReference>
<dbReference type="InterPro" id="IPR036864">
    <property type="entry name" value="Zn2-C6_fun-type_DNA-bd_sf"/>
</dbReference>
<feature type="domain" description="Zn(2)-C6 fungal-type" evidence="3">
    <location>
        <begin position="949"/>
        <end position="983"/>
    </location>
</feature>
<feature type="compositionally biased region" description="Low complexity" evidence="2">
    <location>
        <begin position="568"/>
        <end position="582"/>
    </location>
</feature>
<dbReference type="Gene3D" id="4.10.240.10">
    <property type="entry name" value="Zn(2)-C6 fungal-type DNA-binding domain"/>
    <property type="match status" value="1"/>
</dbReference>
<dbReference type="GO" id="GO:0000981">
    <property type="term" value="F:DNA-binding transcription factor activity, RNA polymerase II-specific"/>
    <property type="evidence" value="ECO:0007669"/>
    <property type="project" value="InterPro"/>
</dbReference>
<feature type="region of interest" description="Disordered" evidence="2">
    <location>
        <begin position="1024"/>
        <end position="1215"/>
    </location>
</feature>
<dbReference type="Proteomes" id="UP000245956">
    <property type="component" value="Unassembled WGS sequence"/>
</dbReference>
<feature type="compositionally biased region" description="Pro residues" evidence="2">
    <location>
        <begin position="839"/>
        <end position="853"/>
    </location>
</feature>
<feature type="compositionally biased region" description="Pro residues" evidence="2">
    <location>
        <begin position="697"/>
        <end position="707"/>
    </location>
</feature>
<feature type="compositionally biased region" description="Basic and acidic residues" evidence="2">
    <location>
        <begin position="772"/>
        <end position="783"/>
    </location>
</feature>
<feature type="region of interest" description="Disordered" evidence="2">
    <location>
        <begin position="802"/>
        <end position="892"/>
    </location>
</feature>
<keyword evidence="1" id="KW-0539">Nucleus</keyword>
<feature type="region of interest" description="Disordered" evidence="2">
    <location>
        <begin position="746"/>
        <end position="787"/>
    </location>
</feature>
<feature type="compositionally biased region" description="Pro residues" evidence="2">
    <location>
        <begin position="762"/>
        <end position="771"/>
    </location>
</feature>
<feature type="region of interest" description="Disordered" evidence="2">
    <location>
        <begin position="213"/>
        <end position="305"/>
    </location>
</feature>
<dbReference type="GO" id="GO:0008270">
    <property type="term" value="F:zinc ion binding"/>
    <property type="evidence" value="ECO:0007669"/>
    <property type="project" value="InterPro"/>
</dbReference>
<feature type="compositionally biased region" description="Low complexity" evidence="2">
    <location>
        <begin position="1153"/>
        <end position="1181"/>
    </location>
</feature>
<dbReference type="CDD" id="cd00067">
    <property type="entry name" value="GAL4"/>
    <property type="match status" value="1"/>
</dbReference>
<evidence type="ECO:0000313" key="5">
    <source>
        <dbReference type="Proteomes" id="UP000245956"/>
    </source>
</evidence>
<feature type="compositionally biased region" description="Low complexity" evidence="2">
    <location>
        <begin position="1059"/>
        <end position="1070"/>
    </location>
</feature>
<feature type="compositionally biased region" description="Basic and acidic residues" evidence="2">
    <location>
        <begin position="1190"/>
        <end position="1209"/>
    </location>
</feature>
<accession>A0A2U3EQB4</accession>
<reference evidence="4 5" key="1">
    <citation type="journal article" date="2016" name="Front. Microbiol.">
        <title>Genome and transcriptome sequences reveal the specific parasitism of the nematophagous Purpureocillium lilacinum 36-1.</title>
        <authorList>
            <person name="Xie J."/>
            <person name="Li S."/>
            <person name="Mo C."/>
            <person name="Xiao X."/>
            <person name="Peng D."/>
            <person name="Wang G."/>
            <person name="Xiao Y."/>
        </authorList>
    </citation>
    <scope>NUCLEOTIDE SEQUENCE [LARGE SCALE GENOMIC DNA]</scope>
    <source>
        <strain evidence="4 5">36-1</strain>
    </source>
</reference>
<sequence>MTNAHHGGWPFVQRRAGRAVECDANDSRLVSAIHGSRDLGRSLTCVTGASRQEKDLGCAKAHAATTRDGPAGSRLRGSRIRQSRLNNRSSWARVLAARPGLGRAALLCSDVIDAARCIATLRKTGETGIDPCCAFARFPRTTYRQTGPPADCCNTLERAYKSGLVARHSLTAPTAAVGSARQEGWAPASHRRPGPPNGLVPLTAKERLARPLAAGSARTGNGTTPGYPSASSTLHSRPPGSHAFAPPPARSTTHPLPERPRFGGNPNRSTTQRSTHGAPDHRLTHQTSPSSPSLENPSPWSLRRHRQHHHQLLNCSVRARRLLYSPSLVPAANGLTDCEGAAAPVRVPRPAHLTLPLCSPVSGSRRDTAAESQLTSPLSVHGRAAAVGRTKPPAATGITCQWRRWVRLRVRPGTILFFTSGAGTEGARELGPHLRFVSAPVASGCTWLVTVGGEVPLGAPPDHRPPGAIVARWEKVATARPSGQPTAPAAAQPGPAQPSAGASAGTSTSAPPAAFPGLRQGRVTNSPPAHPPATTRTRQGKSTIDWRTPPWRPLAQLNSTPSFPLPPHLLLLPSSPSSTTTTQKIRRDAGNGPLADSNTGSPRLDSSPPLRARAVGALAVSLYPPHTVGRQFPPRPPHSGAVSLPAYFASACRAAALACTHGSIAHALSTTTTRTAPFDTISFVRPSDAPSTAALAPTPPAPAPTLPSTPVRPIHPPRLCHPSILLQHWQHRAWLQSMAEDRLRHDRTQHNHPEDKQAAPARFPPGPPPPPTDDHQQGRRSVEGPRSAMAATVTLPSIHEARGAAGYGPQGPPPPPPPPGARAYSHDPRYASPNAVNGYPPPSAGQQPPPSTYLPPLQTNPADPRSPAYPPDQRGGYYDDRRPPPGQYPDPHQAQQYAAEGYYYRGPPGVVPPNGYPRPPQGPYQEYAPQPGGAPGMAQAAPRQRTSIACRYCRKRKIRCSGYQNTPGGKCQNCARMNQECIFQPVSSSSSTAFIPVSAVPGGVPPGTQLFGAYGQPLAPSSVPVAHPYPPPHHGGPPPGPAPPNYYSQHPAPPPHPSQPTQSPTESFSSYGDDAQVAGRRRRRTPEEREEGYRLPPPRSGAADEEARRRSPAEFSNNSSPGNLAHLPYQGARQSPRNAAALPQPPGQGGRSPGAANGSSGASTPARQQQASSGQSQNSTSVMSLSNLVDKSDIDRGMIDRLNRPRDSKGANGSR</sequence>
<feature type="compositionally biased region" description="Low complexity" evidence="2">
    <location>
        <begin position="288"/>
        <end position="301"/>
    </location>
</feature>
<dbReference type="SUPFAM" id="SSF57701">
    <property type="entry name" value="Zn2/Cys6 DNA-binding domain"/>
    <property type="match status" value="1"/>
</dbReference>
<feature type="compositionally biased region" description="Low complexity" evidence="2">
    <location>
        <begin position="481"/>
        <end position="517"/>
    </location>
</feature>
<dbReference type="PROSITE" id="PS00463">
    <property type="entry name" value="ZN2_CY6_FUNGAL_1"/>
    <property type="match status" value="1"/>
</dbReference>